<comment type="caution">
    <text evidence="7">The sequence shown here is derived from an EMBL/GenBank/DDBJ whole genome shotgun (WGS) entry which is preliminary data.</text>
</comment>
<organism evidence="7 8">
    <name type="scientific">Dioszegia hungarica</name>
    <dbReference type="NCBI Taxonomy" id="4972"/>
    <lineage>
        <taxon>Eukaryota</taxon>
        <taxon>Fungi</taxon>
        <taxon>Dikarya</taxon>
        <taxon>Basidiomycota</taxon>
        <taxon>Agaricomycotina</taxon>
        <taxon>Tremellomycetes</taxon>
        <taxon>Tremellales</taxon>
        <taxon>Bulleribasidiaceae</taxon>
        <taxon>Dioszegia</taxon>
    </lineage>
</organism>
<feature type="transmembrane region" description="Helical" evidence="6">
    <location>
        <begin position="384"/>
        <end position="404"/>
    </location>
</feature>
<dbReference type="GeneID" id="77726572"/>
<keyword evidence="8" id="KW-1185">Reference proteome</keyword>
<dbReference type="AlphaFoldDB" id="A0AA38LSB9"/>
<dbReference type="SUPFAM" id="SSF103473">
    <property type="entry name" value="MFS general substrate transporter"/>
    <property type="match status" value="1"/>
</dbReference>
<feature type="region of interest" description="Disordered" evidence="5">
    <location>
        <begin position="237"/>
        <end position="289"/>
    </location>
</feature>
<name>A0AA38LSB9_9TREE</name>
<feature type="transmembrane region" description="Helical" evidence="6">
    <location>
        <begin position="410"/>
        <end position="433"/>
    </location>
</feature>
<feature type="transmembrane region" description="Helical" evidence="6">
    <location>
        <begin position="305"/>
        <end position="334"/>
    </location>
</feature>
<feature type="transmembrane region" description="Helical" evidence="6">
    <location>
        <begin position="180"/>
        <end position="202"/>
    </location>
</feature>
<dbReference type="GO" id="GO:0000329">
    <property type="term" value="C:fungal-type vacuole membrane"/>
    <property type="evidence" value="ECO:0007669"/>
    <property type="project" value="TreeGrafter"/>
</dbReference>
<dbReference type="GO" id="GO:0022857">
    <property type="term" value="F:transmembrane transporter activity"/>
    <property type="evidence" value="ECO:0007669"/>
    <property type="project" value="InterPro"/>
</dbReference>
<evidence type="ECO:0000256" key="5">
    <source>
        <dbReference type="SAM" id="MobiDB-lite"/>
    </source>
</evidence>
<feature type="transmembrane region" description="Helical" evidence="6">
    <location>
        <begin position="515"/>
        <end position="538"/>
    </location>
</feature>
<evidence type="ECO:0000256" key="2">
    <source>
        <dbReference type="ARBA" id="ARBA00022692"/>
    </source>
</evidence>
<feature type="transmembrane region" description="Helical" evidence="6">
    <location>
        <begin position="116"/>
        <end position="138"/>
    </location>
</feature>
<dbReference type="Pfam" id="PF07690">
    <property type="entry name" value="MFS_1"/>
    <property type="match status" value="1"/>
</dbReference>
<evidence type="ECO:0000256" key="3">
    <source>
        <dbReference type="ARBA" id="ARBA00022989"/>
    </source>
</evidence>
<protein>
    <submittedName>
        <fullName evidence="7">Major facilitator superfamily domain-containing protein</fullName>
    </submittedName>
</protein>
<evidence type="ECO:0000313" key="8">
    <source>
        <dbReference type="Proteomes" id="UP001164286"/>
    </source>
</evidence>
<dbReference type="InterPro" id="IPR011701">
    <property type="entry name" value="MFS"/>
</dbReference>
<proteinExistence type="predicted"/>
<reference evidence="7" key="1">
    <citation type="journal article" date="2022" name="G3 (Bethesda)">
        <title>High quality genome of the basidiomycete yeast Dioszegia hungarica PDD-24b-2 isolated from cloud water.</title>
        <authorList>
            <person name="Jarrige D."/>
            <person name="Haridas S."/>
            <person name="Bleykasten-Grosshans C."/>
            <person name="Joly M."/>
            <person name="Nadalig T."/>
            <person name="Sancelme M."/>
            <person name="Vuilleumier S."/>
            <person name="Grigoriev I.V."/>
            <person name="Amato P."/>
            <person name="Bringel F."/>
        </authorList>
    </citation>
    <scope>NUCLEOTIDE SEQUENCE</scope>
    <source>
        <strain evidence="7">PDD-24b-2</strain>
    </source>
</reference>
<keyword evidence="4 6" id="KW-0472">Membrane</keyword>
<feature type="transmembrane region" description="Helical" evidence="6">
    <location>
        <begin position="150"/>
        <end position="168"/>
    </location>
</feature>
<feature type="transmembrane region" description="Helical" evidence="6">
    <location>
        <begin position="76"/>
        <end position="96"/>
    </location>
</feature>
<keyword evidence="2 6" id="KW-0812">Transmembrane</keyword>
<comment type="subcellular location">
    <subcellularLocation>
        <location evidence="1">Membrane</location>
        <topology evidence="1">Multi-pass membrane protein</topology>
    </subcellularLocation>
</comment>
<dbReference type="Proteomes" id="UP001164286">
    <property type="component" value="Unassembled WGS sequence"/>
</dbReference>
<sequence>MDDNRRRWLVFGLCILVGLASGSNYVYSAYAPQLATELHVSSTTVNLIGLAGNLGVYATGPIWGKMVDSRGQRLPLLLGGFSTLAGYSIIRLFLVHTLSLRSAGASPHSLPSSPRLAILLVAMFLTGSAGSAGLASAVNATAKSFPDAQRASATGAVLAGFGLSAFFFSSLGRVFFAGEAAGLVGLLALGTGLPMITGSFFIKAVPPASKEGYERIQGHAGDSHIPEIIFDSGFRSSVDEQRGRTSTSSRNGPSLELIRSRSSNTPHAIPPRLDRNDSSGPLLKSGHTPPRTEYSPLVLLRTPSFYLLALVLAILCGTGLMYINNVGTVALVLARQGRAGYNKKEVSGWQSQNVGIISIWNCLGRIGGGIASDVWKARFNGQRIWLLPVVAGLFILSQTVALFTTHVESLWFVSTLLGVSYGCLFNVLPMLVLEWYGMGELTIQNFGWICVAPVIGGNLFNLIFGKVYDSHSVGRIAAPDNPAEDPVSAVVRLTIRTLTPRAEGAHDCLLGVPCYAAAFETSLFGCLVALGISLGLGWDREKQVKVERDYLSVLLLSQLKCVC</sequence>
<evidence type="ECO:0000313" key="7">
    <source>
        <dbReference type="EMBL" id="KAI9635697.1"/>
    </source>
</evidence>
<dbReference type="InterPro" id="IPR036259">
    <property type="entry name" value="MFS_trans_sf"/>
</dbReference>
<gene>
    <name evidence="7" type="ORF">MKK02DRAFT_27579</name>
</gene>
<dbReference type="EMBL" id="JAKWFO010000005">
    <property type="protein sequence ID" value="KAI9635697.1"/>
    <property type="molecule type" value="Genomic_DNA"/>
</dbReference>
<dbReference type="PANTHER" id="PTHR21576:SF160">
    <property type="entry name" value="NODULIN-LIKE DOMAIN-CONTAINING PROTEIN"/>
    <property type="match status" value="1"/>
</dbReference>
<dbReference type="Gene3D" id="1.20.1250.20">
    <property type="entry name" value="MFS general substrate transporter like domains"/>
    <property type="match status" value="1"/>
</dbReference>
<dbReference type="PANTHER" id="PTHR21576">
    <property type="entry name" value="UNCHARACTERIZED NODULIN-LIKE PROTEIN"/>
    <property type="match status" value="1"/>
</dbReference>
<feature type="transmembrane region" description="Helical" evidence="6">
    <location>
        <begin position="445"/>
        <end position="464"/>
    </location>
</feature>
<evidence type="ECO:0000256" key="6">
    <source>
        <dbReference type="SAM" id="Phobius"/>
    </source>
</evidence>
<evidence type="ECO:0000256" key="1">
    <source>
        <dbReference type="ARBA" id="ARBA00004141"/>
    </source>
</evidence>
<keyword evidence="3 6" id="KW-1133">Transmembrane helix</keyword>
<dbReference type="RefSeq" id="XP_052945474.1">
    <property type="nucleotide sequence ID" value="XM_053087371.1"/>
</dbReference>
<accession>A0AA38LSB9</accession>
<evidence type="ECO:0000256" key="4">
    <source>
        <dbReference type="ARBA" id="ARBA00023136"/>
    </source>
</evidence>